<reference evidence="1" key="1">
    <citation type="submission" date="2018-02" db="EMBL/GenBank/DDBJ databases">
        <title>The genomes of Aspergillus section Nigri reveals drivers in fungal speciation.</title>
        <authorList>
            <consortium name="DOE Joint Genome Institute"/>
            <person name="Vesth T.C."/>
            <person name="Nybo J."/>
            <person name="Theobald S."/>
            <person name="Brandl J."/>
            <person name="Frisvad J.C."/>
            <person name="Nielsen K.F."/>
            <person name="Lyhne E.K."/>
            <person name="Kogle M.E."/>
            <person name="Kuo A."/>
            <person name="Riley R."/>
            <person name="Clum A."/>
            <person name="Nolan M."/>
            <person name="Lipzen A."/>
            <person name="Salamov A."/>
            <person name="Henrissat B."/>
            <person name="Wiebenga A."/>
            <person name="De vries R.P."/>
            <person name="Grigoriev I.V."/>
            <person name="Mortensen U.H."/>
            <person name="Andersen M.R."/>
            <person name="Baker S.E."/>
        </authorList>
    </citation>
    <scope>NUCLEOTIDE SEQUENCE</scope>
    <source>
        <strain evidence="1">CBS 121060</strain>
    </source>
</reference>
<dbReference type="EMBL" id="KZ825022">
    <property type="protein sequence ID" value="RAH64063.1"/>
    <property type="molecule type" value="Genomic_DNA"/>
</dbReference>
<gene>
    <name evidence="1" type="ORF">BO66DRAFT_254621</name>
</gene>
<name>A0ACD1GS05_9EURO</name>
<proteinExistence type="predicted"/>
<dbReference type="Proteomes" id="UP000249661">
    <property type="component" value="Unassembled WGS sequence"/>
</dbReference>
<protein>
    <submittedName>
        <fullName evidence="1">Uncharacterized protein</fullName>
    </submittedName>
</protein>
<evidence type="ECO:0000313" key="1">
    <source>
        <dbReference type="EMBL" id="RAH64063.1"/>
    </source>
</evidence>
<sequence length="101" mass="11247">MSPEAHLPIPYGLVTAESVLRCQIRPRHLTPPRNQSDGVGCGSGGSQTTYRPAPALFIACFLVLVSFSAAKMDLLFARFLIGDFFYPFFFCISFYYFLPLA</sequence>
<evidence type="ECO:0000313" key="2">
    <source>
        <dbReference type="Proteomes" id="UP000249661"/>
    </source>
</evidence>
<organism evidence="1 2">
    <name type="scientific">Aspergillus aculeatinus CBS 121060</name>
    <dbReference type="NCBI Taxonomy" id="1448322"/>
    <lineage>
        <taxon>Eukaryota</taxon>
        <taxon>Fungi</taxon>
        <taxon>Dikarya</taxon>
        <taxon>Ascomycota</taxon>
        <taxon>Pezizomycotina</taxon>
        <taxon>Eurotiomycetes</taxon>
        <taxon>Eurotiomycetidae</taxon>
        <taxon>Eurotiales</taxon>
        <taxon>Aspergillaceae</taxon>
        <taxon>Aspergillus</taxon>
        <taxon>Aspergillus subgen. Circumdati</taxon>
    </lineage>
</organism>
<accession>A0ACD1GS05</accession>
<keyword evidence="2" id="KW-1185">Reference proteome</keyword>